<name>A0A1I5YG35_9BACT</name>
<proteinExistence type="predicted"/>
<organism evidence="1 2">
    <name type="scientific">Parafilimonas terrae</name>
    <dbReference type="NCBI Taxonomy" id="1465490"/>
    <lineage>
        <taxon>Bacteria</taxon>
        <taxon>Pseudomonadati</taxon>
        <taxon>Bacteroidota</taxon>
        <taxon>Chitinophagia</taxon>
        <taxon>Chitinophagales</taxon>
        <taxon>Chitinophagaceae</taxon>
        <taxon>Parafilimonas</taxon>
    </lineage>
</organism>
<dbReference type="InterPro" id="IPR014541">
    <property type="entry name" value="Amdntrnsf_FN0238"/>
</dbReference>
<gene>
    <name evidence="1" type="ORF">SAMN05444277_11211</name>
</gene>
<dbReference type="Pfam" id="PF19420">
    <property type="entry name" value="DDAH_eukar"/>
    <property type="match status" value="1"/>
</dbReference>
<protein>
    <recommendedName>
        <fullName evidence="3">Amidinotransferase</fullName>
    </recommendedName>
</protein>
<dbReference type="PIRSF" id="PIRSF028188">
    <property type="entry name" value="Amdntrnsf_FN0238"/>
    <property type="match status" value="1"/>
</dbReference>
<dbReference type="RefSeq" id="WP_090661226.1">
    <property type="nucleotide sequence ID" value="NZ_FOXQ01000012.1"/>
</dbReference>
<dbReference type="AlphaFoldDB" id="A0A1I5YG35"/>
<keyword evidence="2" id="KW-1185">Reference proteome</keyword>
<dbReference type="EMBL" id="FOXQ01000012">
    <property type="protein sequence ID" value="SFQ43168.1"/>
    <property type="molecule type" value="Genomic_DNA"/>
</dbReference>
<accession>A0A1I5YG35</accession>
<dbReference type="Proteomes" id="UP000199031">
    <property type="component" value="Unassembled WGS sequence"/>
</dbReference>
<dbReference type="SUPFAM" id="SSF55909">
    <property type="entry name" value="Pentein"/>
    <property type="match status" value="1"/>
</dbReference>
<dbReference type="NCBIfam" id="NF046062">
    <property type="entry name" value="citrull_CtlX"/>
    <property type="match status" value="1"/>
</dbReference>
<reference evidence="1 2" key="1">
    <citation type="submission" date="2016-10" db="EMBL/GenBank/DDBJ databases">
        <authorList>
            <person name="de Groot N.N."/>
        </authorList>
    </citation>
    <scope>NUCLEOTIDE SEQUENCE [LARGE SCALE GENOMIC DNA]</scope>
    <source>
        <strain evidence="1 2">DSM 28286</strain>
    </source>
</reference>
<evidence type="ECO:0008006" key="3">
    <source>
        <dbReference type="Google" id="ProtNLM"/>
    </source>
</evidence>
<dbReference type="PANTHER" id="PTHR43224:SF1">
    <property type="entry name" value="AMIDINOTRANSFERASE"/>
    <property type="match status" value="1"/>
</dbReference>
<evidence type="ECO:0000313" key="2">
    <source>
        <dbReference type="Proteomes" id="UP000199031"/>
    </source>
</evidence>
<dbReference type="OrthoDB" id="9788268at2"/>
<evidence type="ECO:0000313" key="1">
    <source>
        <dbReference type="EMBL" id="SFQ43168.1"/>
    </source>
</evidence>
<sequence>MQNTNTILMVRPVAFAYNAETAVNNKFQAAGNAEAAQVKALVEFDAFVDKLRENDIEVIVVDDTPEPHTPDSIFPNNWISFHNGTIVLYPMYAANRRAERKQAVLDMINDKFNVTETIDLTGYETENTFLEGTGSMVLDRKNKIAYACLSERTSKTALEDFCAKMNYKPCSFTATDANGNVIYHTNVMMSVADEYVIICLESIKDTDEQSNVVATIEKTGKEILPISFEQMNRFAGNMLQLENKKGEKILIMSEQAHKSLTYEEISNLQKYNRIVYSKLDTIEMNGGGSARCMIAEVF</sequence>
<dbReference type="PANTHER" id="PTHR43224">
    <property type="entry name" value="AMIDINOTRANSFERASE"/>
    <property type="match status" value="1"/>
</dbReference>
<dbReference type="STRING" id="1465490.SAMN05444277_11211"/>
<dbReference type="Gene3D" id="3.75.10.10">
    <property type="entry name" value="L-arginine/glycine Amidinotransferase, Chain A"/>
    <property type="match status" value="1"/>
</dbReference>